<feature type="domain" description="Partial AB-hydrolase lipase" evidence="10">
    <location>
        <begin position="46"/>
        <end position="103"/>
    </location>
</feature>
<evidence type="ECO:0000256" key="6">
    <source>
        <dbReference type="ARBA" id="ARBA00023180"/>
    </source>
</evidence>
<dbReference type="InterPro" id="IPR025483">
    <property type="entry name" value="Lipase_euk"/>
</dbReference>
<dbReference type="AlphaFoldDB" id="A0AAN7E560"/>
<gene>
    <name evidence="11" type="ORF">RGQ29_005670</name>
</gene>
<evidence type="ECO:0000256" key="8">
    <source>
        <dbReference type="PIRSR" id="PIRSR000862-1"/>
    </source>
</evidence>
<dbReference type="EMBL" id="JAXUIC010000011">
    <property type="protein sequence ID" value="KAK4563247.1"/>
    <property type="molecule type" value="Genomic_DNA"/>
</dbReference>
<reference evidence="11 12" key="1">
    <citation type="journal article" date="2023" name="G3 (Bethesda)">
        <title>A haplotype-resolved chromosome-scale genome for Quercus rubra L. provides insights into the genetics of adaptive traits for red oak species.</title>
        <authorList>
            <person name="Kapoor B."/>
            <person name="Jenkins J."/>
            <person name="Schmutz J."/>
            <person name="Zhebentyayeva T."/>
            <person name="Kuelheim C."/>
            <person name="Coggeshall M."/>
            <person name="Heim C."/>
            <person name="Lasky J.R."/>
            <person name="Leites L."/>
            <person name="Islam-Faridi N."/>
            <person name="Romero-Severson J."/>
            <person name="DeLeo V.L."/>
            <person name="Lucas S.M."/>
            <person name="Lazic D."/>
            <person name="Gailing O."/>
            <person name="Carlson J."/>
            <person name="Staton M."/>
        </authorList>
    </citation>
    <scope>NUCLEOTIDE SEQUENCE [LARGE SCALE GENOMIC DNA]</scope>
    <source>
        <strain evidence="11">Pseudo-F2</strain>
    </source>
</reference>
<dbReference type="InterPro" id="IPR029058">
    <property type="entry name" value="AB_hydrolase_fold"/>
</dbReference>
<keyword evidence="3 7" id="KW-0378">Hydrolase</keyword>
<evidence type="ECO:0000256" key="5">
    <source>
        <dbReference type="ARBA" id="ARBA00023098"/>
    </source>
</evidence>
<feature type="chain" id="PRO_5042814288" description="Lipase" evidence="9">
    <location>
        <begin position="27"/>
        <end position="407"/>
    </location>
</feature>
<organism evidence="11 12">
    <name type="scientific">Quercus rubra</name>
    <name type="common">Northern red oak</name>
    <name type="synonym">Quercus borealis</name>
    <dbReference type="NCBI Taxonomy" id="3512"/>
    <lineage>
        <taxon>Eukaryota</taxon>
        <taxon>Viridiplantae</taxon>
        <taxon>Streptophyta</taxon>
        <taxon>Embryophyta</taxon>
        <taxon>Tracheophyta</taxon>
        <taxon>Spermatophyta</taxon>
        <taxon>Magnoliopsida</taxon>
        <taxon>eudicotyledons</taxon>
        <taxon>Gunneridae</taxon>
        <taxon>Pentapetalae</taxon>
        <taxon>rosids</taxon>
        <taxon>fabids</taxon>
        <taxon>Fagales</taxon>
        <taxon>Fagaceae</taxon>
        <taxon>Quercus</taxon>
    </lineage>
</organism>
<comment type="similarity">
    <text evidence="1 7">Belongs to the AB hydrolase superfamily. Lipase family.</text>
</comment>
<protein>
    <recommendedName>
        <fullName evidence="7">Lipase</fullName>
    </recommendedName>
</protein>
<evidence type="ECO:0000313" key="12">
    <source>
        <dbReference type="Proteomes" id="UP001324115"/>
    </source>
</evidence>
<dbReference type="InterPro" id="IPR006693">
    <property type="entry name" value="AB_hydrolase_lipase"/>
</dbReference>
<evidence type="ECO:0000256" key="4">
    <source>
        <dbReference type="ARBA" id="ARBA00022963"/>
    </source>
</evidence>
<evidence type="ECO:0000256" key="7">
    <source>
        <dbReference type="PIRNR" id="PIRNR000862"/>
    </source>
</evidence>
<feature type="signal peptide" evidence="9">
    <location>
        <begin position="1"/>
        <end position="26"/>
    </location>
</feature>
<dbReference type="GO" id="GO:0016788">
    <property type="term" value="F:hydrolase activity, acting on ester bonds"/>
    <property type="evidence" value="ECO:0007669"/>
    <property type="project" value="InterPro"/>
</dbReference>
<dbReference type="PIRSF" id="PIRSF000862">
    <property type="entry name" value="Steryl_ester_lip"/>
    <property type="match status" value="1"/>
</dbReference>
<keyword evidence="4 7" id="KW-0442">Lipid degradation</keyword>
<sequence length="407" mass="45808">MAKSVAAVVVVVRSFLLCLFSSQIAAAPTGIPSLRPRLPNDTLCNHLILPAGYPCSEHKVQTKDGYLLALHRVSSRTGNISEQRGPPVLLQHGLFMAGDAWFLDSPEQSLGFVLADHGFDVWVGNVRGTRWSHGHVSLSEKDKDFWDWSWQELALHDLADMICYINSITNTKIFVVGHSQGTIMSLAAFTQPDIVEMVEAAALLCPISYLGHVSAPFVLRMVNMHLDQMILAMGIHELDFRSDWGVNLMDSICDGHVDCNDLLSSITGRNCCFNNSRVDFYLEFEPHPSSSKNLRHLFQMIRKGTFSKYDYGLFKNLKLYGQLKPPIFDLGHIPKSLPLWIAYGGNDDLADVTDLQHTLKELQSKPELLYLKNYGHVDFLLSVNAKKDVYDHMIRFFRSWGKSSSSY</sequence>
<evidence type="ECO:0000259" key="10">
    <source>
        <dbReference type="Pfam" id="PF04083"/>
    </source>
</evidence>
<evidence type="ECO:0000256" key="1">
    <source>
        <dbReference type="ARBA" id="ARBA00010701"/>
    </source>
</evidence>
<dbReference type="Gene3D" id="3.40.50.1820">
    <property type="entry name" value="alpha/beta hydrolase"/>
    <property type="match status" value="1"/>
</dbReference>
<feature type="active site" description="Nucleophile" evidence="8">
    <location>
        <position position="179"/>
    </location>
</feature>
<name>A0AAN7E560_QUERU</name>
<keyword evidence="12" id="KW-1185">Reference proteome</keyword>
<comment type="caution">
    <text evidence="11">The sequence shown here is derived from an EMBL/GenBank/DDBJ whole genome shotgun (WGS) entry which is preliminary data.</text>
</comment>
<dbReference type="SUPFAM" id="SSF53474">
    <property type="entry name" value="alpha/beta-Hydrolases"/>
    <property type="match status" value="1"/>
</dbReference>
<keyword evidence="6" id="KW-0325">Glycoprotein</keyword>
<dbReference type="FunFam" id="3.40.50.1820:FF:000057">
    <property type="entry name" value="Lipase"/>
    <property type="match status" value="1"/>
</dbReference>
<proteinExistence type="inferred from homology"/>
<dbReference type="Pfam" id="PF04083">
    <property type="entry name" value="Abhydro_lipase"/>
    <property type="match status" value="1"/>
</dbReference>
<keyword evidence="5" id="KW-0443">Lipid metabolism</keyword>
<accession>A0AAN7E560</accession>
<dbReference type="GO" id="GO:0016042">
    <property type="term" value="P:lipid catabolic process"/>
    <property type="evidence" value="ECO:0007669"/>
    <property type="project" value="UniProtKB-KW"/>
</dbReference>
<evidence type="ECO:0000256" key="9">
    <source>
        <dbReference type="SAM" id="SignalP"/>
    </source>
</evidence>
<evidence type="ECO:0000256" key="2">
    <source>
        <dbReference type="ARBA" id="ARBA00022729"/>
    </source>
</evidence>
<evidence type="ECO:0000256" key="3">
    <source>
        <dbReference type="ARBA" id="ARBA00022801"/>
    </source>
</evidence>
<evidence type="ECO:0000313" key="11">
    <source>
        <dbReference type="EMBL" id="KAK4563247.1"/>
    </source>
</evidence>
<keyword evidence="2 9" id="KW-0732">Signal</keyword>
<dbReference type="Proteomes" id="UP001324115">
    <property type="component" value="Unassembled WGS sequence"/>
</dbReference>
<dbReference type="PANTHER" id="PTHR11005">
    <property type="entry name" value="LYSOSOMAL ACID LIPASE-RELATED"/>
    <property type="match status" value="1"/>
</dbReference>
<feature type="active site" description="Charge relay system" evidence="8">
    <location>
        <position position="347"/>
    </location>
</feature>
<feature type="active site" description="Charge relay system" evidence="8">
    <location>
        <position position="376"/>
    </location>
</feature>